<dbReference type="SUPFAM" id="SSF88659">
    <property type="entry name" value="Sigma3 and sigma4 domains of RNA polymerase sigma factors"/>
    <property type="match status" value="1"/>
</dbReference>
<dbReference type="SUPFAM" id="SSF88946">
    <property type="entry name" value="Sigma2 domain of RNA polymerase sigma factors"/>
    <property type="match status" value="1"/>
</dbReference>
<evidence type="ECO:0000256" key="1">
    <source>
        <dbReference type="ARBA" id="ARBA00010641"/>
    </source>
</evidence>
<keyword evidence="3" id="KW-0805">Transcription regulation</keyword>
<evidence type="ECO:0000259" key="6">
    <source>
        <dbReference type="Pfam" id="PF04542"/>
    </source>
</evidence>
<dbReference type="InterPro" id="IPR052704">
    <property type="entry name" value="ECF_Sigma-70_Domain"/>
</dbReference>
<dbReference type="InterPro" id="IPR014284">
    <property type="entry name" value="RNA_pol_sigma-70_dom"/>
</dbReference>
<reference evidence="9" key="1">
    <citation type="journal article" date="2019" name="Int. J. Syst. Evol. Microbiol.">
        <title>The Global Catalogue of Microorganisms (GCM) 10K type strain sequencing project: providing services to taxonomists for standard genome sequencing and annotation.</title>
        <authorList>
            <consortium name="The Broad Institute Genomics Platform"/>
            <consortium name="The Broad Institute Genome Sequencing Center for Infectious Disease"/>
            <person name="Wu L."/>
            <person name="Ma J."/>
        </authorList>
    </citation>
    <scope>NUCLEOTIDE SEQUENCE [LARGE SCALE GENOMIC DNA]</scope>
    <source>
        <strain evidence="9">ICMP 6774ER</strain>
    </source>
</reference>
<dbReference type="Pfam" id="PF04542">
    <property type="entry name" value="Sigma70_r2"/>
    <property type="match status" value="1"/>
</dbReference>
<comment type="subunit">
    <text evidence="2">Interacts transiently with the RNA polymerase catalytic core formed by RpoA, RpoB, RpoC and RpoZ (2 alpha, 1 beta, 1 beta' and 1 omega subunit) to form the RNA polymerase holoenzyme that can initiate transcription.</text>
</comment>
<protein>
    <submittedName>
        <fullName evidence="8">RNA polymerase sigma-70 factor</fullName>
    </submittedName>
</protein>
<evidence type="ECO:0000256" key="5">
    <source>
        <dbReference type="ARBA" id="ARBA00023163"/>
    </source>
</evidence>
<evidence type="ECO:0000256" key="2">
    <source>
        <dbReference type="ARBA" id="ARBA00011344"/>
    </source>
</evidence>
<dbReference type="InterPro" id="IPR007627">
    <property type="entry name" value="RNA_pol_sigma70_r2"/>
</dbReference>
<proteinExistence type="inferred from homology"/>
<gene>
    <name evidence="8" type="ORF">ACFSKW_29900</name>
</gene>
<dbReference type="Gene3D" id="1.10.10.10">
    <property type="entry name" value="Winged helix-like DNA-binding domain superfamily/Winged helix DNA-binding domain"/>
    <property type="match status" value="1"/>
</dbReference>
<evidence type="ECO:0000259" key="7">
    <source>
        <dbReference type="Pfam" id="PF08281"/>
    </source>
</evidence>
<dbReference type="InterPro" id="IPR036388">
    <property type="entry name" value="WH-like_DNA-bd_sf"/>
</dbReference>
<feature type="domain" description="RNA polymerase sigma factor 70 region 4 type 2" evidence="7">
    <location>
        <begin position="122"/>
        <end position="172"/>
    </location>
</feature>
<evidence type="ECO:0000256" key="4">
    <source>
        <dbReference type="ARBA" id="ARBA00023082"/>
    </source>
</evidence>
<dbReference type="PANTHER" id="PTHR30173:SF36">
    <property type="entry name" value="ECF RNA POLYMERASE SIGMA FACTOR SIGJ"/>
    <property type="match status" value="1"/>
</dbReference>
<feature type="domain" description="RNA polymerase sigma-70 region 2" evidence="6">
    <location>
        <begin position="28"/>
        <end position="87"/>
    </location>
</feature>
<dbReference type="NCBIfam" id="TIGR02957">
    <property type="entry name" value="SigX4"/>
    <property type="match status" value="1"/>
</dbReference>
<keyword evidence="9" id="KW-1185">Reference proteome</keyword>
<dbReference type="NCBIfam" id="NF007214">
    <property type="entry name" value="PRK09636.1"/>
    <property type="match status" value="1"/>
</dbReference>
<dbReference type="InterPro" id="IPR013324">
    <property type="entry name" value="RNA_pol_sigma_r3/r4-like"/>
</dbReference>
<dbReference type="NCBIfam" id="TIGR02937">
    <property type="entry name" value="sigma70-ECF"/>
    <property type="match status" value="1"/>
</dbReference>
<dbReference type="Pfam" id="PF08281">
    <property type="entry name" value="Sigma70_r4_2"/>
    <property type="match status" value="1"/>
</dbReference>
<dbReference type="Proteomes" id="UP001597368">
    <property type="component" value="Unassembled WGS sequence"/>
</dbReference>
<dbReference type="CDD" id="cd06171">
    <property type="entry name" value="Sigma70_r4"/>
    <property type="match status" value="1"/>
</dbReference>
<dbReference type="Gene3D" id="1.10.1740.10">
    <property type="match status" value="1"/>
</dbReference>
<evidence type="ECO:0000256" key="3">
    <source>
        <dbReference type="ARBA" id="ARBA00023015"/>
    </source>
</evidence>
<name>A0ABW4T2T6_9ACTN</name>
<dbReference type="InterPro" id="IPR013325">
    <property type="entry name" value="RNA_pol_sigma_r2"/>
</dbReference>
<dbReference type="RefSeq" id="WP_379575808.1">
    <property type="nucleotide sequence ID" value="NZ_JBHUFV010000046.1"/>
</dbReference>
<dbReference type="SUPFAM" id="SSF54427">
    <property type="entry name" value="NTF2-like"/>
    <property type="match status" value="1"/>
</dbReference>
<evidence type="ECO:0000313" key="9">
    <source>
        <dbReference type="Proteomes" id="UP001597368"/>
    </source>
</evidence>
<dbReference type="InterPro" id="IPR032710">
    <property type="entry name" value="NTF2-like_dom_sf"/>
</dbReference>
<dbReference type="InterPro" id="IPR013249">
    <property type="entry name" value="RNA_pol_sigma70_r4_t2"/>
</dbReference>
<accession>A0ABW4T2T6</accession>
<keyword evidence="5" id="KW-0804">Transcription</keyword>
<dbReference type="InterPro" id="IPR014303">
    <property type="entry name" value="RNA_pol_sigma-70_ECF"/>
</dbReference>
<keyword evidence="4" id="KW-0731">Sigma factor</keyword>
<comment type="similarity">
    <text evidence="1">Belongs to the sigma-70 factor family. ECF subfamily.</text>
</comment>
<dbReference type="PANTHER" id="PTHR30173">
    <property type="entry name" value="SIGMA 19 FACTOR"/>
    <property type="match status" value="1"/>
</dbReference>
<sequence>MTVADAVAESGSGGPEGLEQAAEVFAGVRPRLFGIAYRMLGSVAEAEDLVQDVWLRWQACDRAAVVNPAAFLATTATRLAINAAQSARVRREAYVGPWLPEPVDTTADPHLGAERGEALEFAVLLLLERLSPTERAAYVLREAFDYPYRQIADIIQLNEAAVRQLVSRARKHVLRGRRASVTKAEQRRLLTAFVAAARSGDLGALEELLAADVTSYSDGGGAVRASRIPVVGAFRVAKYVKAFANQFWDGVEVAWASTNGQTSALLRRDGQVFTVLTVSASAQGIDQVLWMMNPTKITAASPRHDLPRDAGRGEPSTELRTVLHAHPMPTSGHHAGPAGW</sequence>
<comment type="caution">
    <text evidence="8">The sequence shown here is derived from an EMBL/GenBank/DDBJ whole genome shotgun (WGS) entry which is preliminary data.</text>
</comment>
<dbReference type="EMBL" id="JBHUFV010000046">
    <property type="protein sequence ID" value="MFD1935692.1"/>
    <property type="molecule type" value="Genomic_DNA"/>
</dbReference>
<evidence type="ECO:0000313" key="8">
    <source>
        <dbReference type="EMBL" id="MFD1935692.1"/>
    </source>
</evidence>
<organism evidence="8 9">
    <name type="scientific">Nonomuraea mangrovi</name>
    <dbReference type="NCBI Taxonomy" id="2316207"/>
    <lineage>
        <taxon>Bacteria</taxon>
        <taxon>Bacillati</taxon>
        <taxon>Actinomycetota</taxon>
        <taxon>Actinomycetes</taxon>
        <taxon>Streptosporangiales</taxon>
        <taxon>Streptosporangiaceae</taxon>
        <taxon>Nonomuraea</taxon>
    </lineage>
</organism>